<dbReference type="GO" id="GO:0032259">
    <property type="term" value="P:methylation"/>
    <property type="evidence" value="ECO:0007669"/>
    <property type="project" value="UniProtKB-KW"/>
</dbReference>
<reference evidence="2" key="1">
    <citation type="journal article" date="2008" name="Genome Res.">
        <title>The genome of Pelotomaculum thermopropionicum reveals niche-associated evolution in anaerobic microbiota.</title>
        <authorList>
            <person name="Kosaka T."/>
            <person name="Kato S."/>
            <person name="Shimoyama T."/>
            <person name="Ishii S."/>
            <person name="Abe T."/>
            <person name="Watanabe K."/>
        </authorList>
    </citation>
    <scope>NUCLEOTIDE SEQUENCE [LARGE SCALE GENOMIC DNA]</scope>
    <source>
        <strain evidence="2">DSM 13744 / JCM 10971 / SI</strain>
    </source>
</reference>
<dbReference type="AlphaFoldDB" id="A5D2Z9"/>
<dbReference type="CDD" id="cd02440">
    <property type="entry name" value="AdoMet_MTases"/>
    <property type="match status" value="1"/>
</dbReference>
<dbReference type="HOGENOM" id="CLU_079190_1_0_9"/>
<protein>
    <submittedName>
        <fullName evidence="1">tRNA(1-methyladenosine) methyltransferase and related methyltransferases</fullName>
    </submittedName>
</protein>
<sequence>MPRGLNSAVKLVQLLVSGSVRNGGTAVDATAGNGNDTLFLAGLVGPEGLVYAFDIQEKALQATRSALEKAGMSGRVVLVRAGHEEMEKIVRGPVDAVIFNLGYLPGGEHSVTTRPGTTVRALQAALNLLRPGGRVGVVVYTGHPGGREECDAVEKMASSLDGNLYNVIRINFINRSGAAPVVVVIEKAGEPR</sequence>
<evidence type="ECO:0000313" key="1">
    <source>
        <dbReference type="EMBL" id="BAF59380.1"/>
    </source>
</evidence>
<dbReference type="STRING" id="370438.PTH_1199"/>
<gene>
    <name evidence="1" type="primary">GCD14</name>
    <name evidence="1" type="ordered locus">PTH_1199</name>
</gene>
<dbReference type="GO" id="GO:0008168">
    <property type="term" value="F:methyltransferase activity"/>
    <property type="evidence" value="ECO:0007669"/>
    <property type="project" value="UniProtKB-KW"/>
</dbReference>
<accession>A5D2Z9</accession>
<dbReference type="eggNOG" id="COG2519">
    <property type="taxonomic scope" value="Bacteria"/>
</dbReference>
<evidence type="ECO:0000313" key="2">
    <source>
        <dbReference type="Proteomes" id="UP000006556"/>
    </source>
</evidence>
<dbReference type="SUPFAM" id="SSF53335">
    <property type="entry name" value="S-adenosyl-L-methionine-dependent methyltransferases"/>
    <property type="match status" value="1"/>
</dbReference>
<dbReference type="PANTHER" id="PTHR35276:SF1">
    <property type="entry name" value="TRNA (MNM(5)S(2)U34)-METHYLTRANSFERASE, CHLOROPLASTIC"/>
    <property type="match status" value="1"/>
</dbReference>
<keyword evidence="2" id="KW-1185">Reference proteome</keyword>
<dbReference type="InterPro" id="IPR010719">
    <property type="entry name" value="MnmM_MeTrfase"/>
</dbReference>
<dbReference type="InterPro" id="IPR029063">
    <property type="entry name" value="SAM-dependent_MTases_sf"/>
</dbReference>
<keyword evidence="1" id="KW-0808">Transferase</keyword>
<dbReference type="Gene3D" id="3.40.50.150">
    <property type="entry name" value="Vaccinia Virus protein VP39"/>
    <property type="match status" value="1"/>
</dbReference>
<proteinExistence type="predicted"/>
<name>A5D2Z9_PELTS</name>
<dbReference type="Pfam" id="PF06962">
    <property type="entry name" value="rRNA_methylase"/>
    <property type="match status" value="1"/>
</dbReference>
<dbReference type="EMBL" id="AP009389">
    <property type="protein sequence ID" value="BAF59380.1"/>
    <property type="molecule type" value="Genomic_DNA"/>
</dbReference>
<dbReference type="PANTHER" id="PTHR35276">
    <property type="entry name" value="S-ADENOSYL-L-METHIONINE-DEPENDENT METHYLTRANSFERASES SUPERFAMILY PROTEIN"/>
    <property type="match status" value="1"/>
</dbReference>
<organism evidence="1 2">
    <name type="scientific">Pelotomaculum thermopropionicum (strain DSM 13744 / JCM 10971 / SI)</name>
    <dbReference type="NCBI Taxonomy" id="370438"/>
    <lineage>
        <taxon>Bacteria</taxon>
        <taxon>Bacillati</taxon>
        <taxon>Bacillota</taxon>
        <taxon>Clostridia</taxon>
        <taxon>Eubacteriales</taxon>
        <taxon>Desulfotomaculaceae</taxon>
        <taxon>Pelotomaculum</taxon>
    </lineage>
</organism>
<dbReference type="Proteomes" id="UP000006556">
    <property type="component" value="Chromosome"/>
</dbReference>
<keyword evidence="1" id="KW-0489">Methyltransferase</keyword>
<dbReference type="KEGG" id="pth:PTH_1199"/>